<comment type="caution">
    <text evidence="2">The sequence shown here is derived from an EMBL/GenBank/DDBJ whole genome shotgun (WGS) entry which is preliminary data.</text>
</comment>
<organism evidence="2 3">
    <name type="scientific">Paenibacillus silvae</name>
    <dbReference type="NCBI Taxonomy" id="1325358"/>
    <lineage>
        <taxon>Bacteria</taxon>
        <taxon>Bacillati</taxon>
        <taxon>Bacillota</taxon>
        <taxon>Bacilli</taxon>
        <taxon>Bacillales</taxon>
        <taxon>Paenibacillaceae</taxon>
        <taxon>Paenibacillus</taxon>
    </lineage>
</organism>
<dbReference type="Pfam" id="PF13302">
    <property type="entry name" value="Acetyltransf_3"/>
    <property type="match status" value="1"/>
</dbReference>
<dbReference type="SUPFAM" id="SSF55729">
    <property type="entry name" value="Acyl-CoA N-acyltransferases (Nat)"/>
    <property type="match status" value="1"/>
</dbReference>
<dbReference type="InterPro" id="IPR000182">
    <property type="entry name" value="GNAT_dom"/>
</dbReference>
<accession>A0ABQ1Z3Z2</accession>
<dbReference type="RefSeq" id="WP_188591800.1">
    <property type="nucleotide sequence ID" value="NZ_BMFU01000002.1"/>
</dbReference>
<dbReference type="PANTHER" id="PTHR43441">
    <property type="entry name" value="RIBOSOMAL-PROTEIN-SERINE ACETYLTRANSFERASE"/>
    <property type="match status" value="1"/>
</dbReference>
<keyword evidence="3" id="KW-1185">Reference proteome</keyword>
<sequence length="184" mass="21617">MLPFQVNDAIQLKLIKPQDRDELYSLFDLNRVFLREWLLWVDKRQSPDDLDAVIEVWTRNYEENNGFDAGVWFNQELVGMIGLHYIDWRNKATSIGYFLSESSQGRGIVTTAIEKLITYLFNDLKLNRVIIQCAENNIRSRAIPEKLGFVNEGTSRQAQWLYDHYENIVTYSLLSSEWQECVSK</sequence>
<evidence type="ECO:0000313" key="2">
    <source>
        <dbReference type="EMBL" id="GGH49424.1"/>
    </source>
</evidence>
<feature type="domain" description="N-acetyltransferase" evidence="1">
    <location>
        <begin position="10"/>
        <end position="172"/>
    </location>
</feature>
<protein>
    <submittedName>
        <fullName evidence="2">Ribosomal-protein-serine acetyltransferase</fullName>
    </submittedName>
</protein>
<gene>
    <name evidence="2" type="ORF">GCM10008014_13890</name>
</gene>
<evidence type="ECO:0000259" key="1">
    <source>
        <dbReference type="PROSITE" id="PS51186"/>
    </source>
</evidence>
<name>A0ABQ1Z3Z2_9BACL</name>
<evidence type="ECO:0000313" key="3">
    <source>
        <dbReference type="Proteomes" id="UP000652153"/>
    </source>
</evidence>
<proteinExistence type="predicted"/>
<dbReference type="EMBL" id="BMFU01000002">
    <property type="protein sequence ID" value="GGH49424.1"/>
    <property type="molecule type" value="Genomic_DNA"/>
</dbReference>
<dbReference type="Gene3D" id="3.40.630.30">
    <property type="match status" value="1"/>
</dbReference>
<dbReference type="InterPro" id="IPR051908">
    <property type="entry name" value="Ribosomal_N-acetyltransferase"/>
</dbReference>
<dbReference type="PANTHER" id="PTHR43441:SF12">
    <property type="entry name" value="RIBOSOMAL N-ACETYLTRANSFERASE YDAF-RELATED"/>
    <property type="match status" value="1"/>
</dbReference>
<dbReference type="Proteomes" id="UP000652153">
    <property type="component" value="Unassembled WGS sequence"/>
</dbReference>
<dbReference type="InterPro" id="IPR016181">
    <property type="entry name" value="Acyl_CoA_acyltransferase"/>
</dbReference>
<reference evidence="3" key="1">
    <citation type="journal article" date="2019" name="Int. J. Syst. Evol. Microbiol.">
        <title>The Global Catalogue of Microorganisms (GCM) 10K type strain sequencing project: providing services to taxonomists for standard genome sequencing and annotation.</title>
        <authorList>
            <consortium name="The Broad Institute Genomics Platform"/>
            <consortium name="The Broad Institute Genome Sequencing Center for Infectious Disease"/>
            <person name="Wu L."/>
            <person name="Ma J."/>
        </authorList>
    </citation>
    <scope>NUCLEOTIDE SEQUENCE [LARGE SCALE GENOMIC DNA]</scope>
    <source>
        <strain evidence="3">CGMCC 1.12770</strain>
    </source>
</reference>
<dbReference type="PROSITE" id="PS51186">
    <property type="entry name" value="GNAT"/>
    <property type="match status" value="1"/>
</dbReference>